<dbReference type="SUPFAM" id="SSF49503">
    <property type="entry name" value="Cupredoxins"/>
    <property type="match status" value="3"/>
</dbReference>
<dbReference type="CDD" id="cd13857">
    <property type="entry name" value="CuRO_1_Diphenol_Ox"/>
    <property type="match status" value="1"/>
</dbReference>
<feature type="domain" description="Plastocyanin-like" evidence="6">
    <location>
        <begin position="207"/>
        <end position="371"/>
    </location>
</feature>
<dbReference type="InParanoid" id="A0A074YNG0"/>
<feature type="domain" description="Plastocyanin-like" evidence="8">
    <location>
        <begin position="81"/>
        <end position="194"/>
    </location>
</feature>
<organism evidence="9 10">
    <name type="scientific">Aureobasidium subglaciale (strain EXF-2481)</name>
    <name type="common">Aureobasidium pullulans var. subglaciale</name>
    <dbReference type="NCBI Taxonomy" id="1043005"/>
    <lineage>
        <taxon>Eukaryota</taxon>
        <taxon>Fungi</taxon>
        <taxon>Dikarya</taxon>
        <taxon>Ascomycota</taxon>
        <taxon>Pezizomycotina</taxon>
        <taxon>Dothideomycetes</taxon>
        <taxon>Dothideomycetidae</taxon>
        <taxon>Dothideales</taxon>
        <taxon>Saccotheciaceae</taxon>
        <taxon>Aureobasidium</taxon>
    </lineage>
</organism>
<dbReference type="InterPro" id="IPR033138">
    <property type="entry name" value="Cu_oxidase_CS"/>
</dbReference>
<feature type="domain" description="Plastocyanin-like" evidence="7">
    <location>
        <begin position="450"/>
        <end position="602"/>
    </location>
</feature>
<evidence type="ECO:0000256" key="3">
    <source>
        <dbReference type="ARBA" id="ARBA00023002"/>
    </source>
</evidence>
<dbReference type="InterPro" id="IPR011707">
    <property type="entry name" value="Cu-oxidase-like_N"/>
</dbReference>
<dbReference type="Pfam" id="PF07732">
    <property type="entry name" value="Cu-oxidase_3"/>
    <property type="match status" value="1"/>
</dbReference>
<evidence type="ECO:0000256" key="4">
    <source>
        <dbReference type="ARBA" id="ARBA00023008"/>
    </source>
</evidence>
<dbReference type="CDD" id="cd13910">
    <property type="entry name" value="CuRO_3_MCO_like_4"/>
    <property type="match status" value="1"/>
</dbReference>
<dbReference type="GeneID" id="25369757"/>
<dbReference type="FunFam" id="2.60.40.420:FF:000071">
    <property type="entry name" value="Conidial pigment biosynthesis oxidase Abr1/brown 1"/>
    <property type="match status" value="1"/>
</dbReference>
<evidence type="ECO:0000259" key="8">
    <source>
        <dbReference type="Pfam" id="PF07732"/>
    </source>
</evidence>
<reference evidence="9 10" key="1">
    <citation type="journal article" date="2014" name="BMC Genomics">
        <title>Genome sequencing of four Aureobasidium pullulans varieties: biotechnological potential, stress tolerance, and description of new species.</title>
        <authorList>
            <person name="Gostin Ar C."/>
            <person name="Ohm R.A."/>
            <person name="Kogej T."/>
            <person name="Sonjak S."/>
            <person name="Turk M."/>
            <person name="Zajc J."/>
            <person name="Zalar P."/>
            <person name="Grube M."/>
            <person name="Sun H."/>
            <person name="Han J."/>
            <person name="Sharma A."/>
            <person name="Chiniquy J."/>
            <person name="Ngan C.Y."/>
            <person name="Lipzen A."/>
            <person name="Barry K."/>
            <person name="Grigoriev I.V."/>
            <person name="Gunde-Cimerman N."/>
        </authorList>
    </citation>
    <scope>NUCLEOTIDE SEQUENCE [LARGE SCALE GENOMIC DNA]</scope>
    <source>
        <strain evidence="9 10">EXF-2481</strain>
    </source>
</reference>
<proteinExistence type="inferred from homology"/>
<dbReference type="STRING" id="1043005.A0A074YNG0"/>
<dbReference type="OMA" id="GFWLYHC"/>
<dbReference type="CDD" id="cd13886">
    <property type="entry name" value="CuRO_2_MCO_like_1"/>
    <property type="match status" value="1"/>
</dbReference>
<dbReference type="Pfam" id="PF00394">
    <property type="entry name" value="Cu-oxidase"/>
    <property type="match status" value="1"/>
</dbReference>
<evidence type="ECO:0000313" key="9">
    <source>
        <dbReference type="EMBL" id="KEQ97614.1"/>
    </source>
</evidence>
<evidence type="ECO:0000256" key="1">
    <source>
        <dbReference type="ARBA" id="ARBA00010609"/>
    </source>
</evidence>
<keyword evidence="10" id="KW-1185">Reference proteome</keyword>
<evidence type="ECO:0000259" key="7">
    <source>
        <dbReference type="Pfam" id="PF07731"/>
    </source>
</evidence>
<gene>
    <name evidence="9" type="ORF">AUEXF2481DRAFT_63363</name>
</gene>
<sequence>MSVTLLIPFAINLAPKSSSWEEAATGDPSQPDSISQEPQSGNLDQTDHLHNIPPRDDYLLDPAWDFEAAPVTRTYNWTLRETVWAPDGVVRPMLLINERFPGPLIEVNEFDTIRVVVNNQMSNATSIHWHGIYQNDTNSMDGTVGITQCPIASMSSFTYEFTVRGQSGTYWYHAHQGVQASDGLVGPLIIHSKDERQLQQIQYASDRIIMLSDHYHDLSGALARKYLAPDMENTEPVPDGALINGRGSVRNCDELPHRQCDNSSSNVGIPTFDLEPNRHHRLRVINVGAFAEFQFQIDEHELAVTEVDGTDVQPKNFHRLNINPAQRYSVVVHTSKKEGTAFRMRARMISHCFAEANPSMVETATGVVRYSTLAENRMAIEIPDTIDWDEAIGLECKDLNTTDLVPVQVVAAPAKPDSLIFLRSAFEIGAYRLSRGKFNTSSWRADVTSPTLFRSIDGLQARNSSFDGEKGSGDVFVNDKAFHQPTELVVQSSGIKTIDILISNFDDGNHPYHLHGYKFWVLAQGHGYPPRKSLDGPMDTDNLSPLYDSLDLSNPLRRDTASVEAFGWALIRFVADNPGAWAFHCHISWHAEAGLLMQFLTRTDLLVDAEISEAHRDLCRASGLEKGTGPKDELYYDEA</sequence>
<dbReference type="PROSITE" id="PS00080">
    <property type="entry name" value="MULTICOPPER_OXIDASE2"/>
    <property type="match status" value="1"/>
</dbReference>
<dbReference type="InterPro" id="IPR001117">
    <property type="entry name" value="Cu-oxidase_2nd"/>
</dbReference>
<dbReference type="Proteomes" id="UP000030641">
    <property type="component" value="Unassembled WGS sequence"/>
</dbReference>
<dbReference type="OrthoDB" id="2121828at2759"/>
<dbReference type="AlphaFoldDB" id="A0A074YNG0"/>
<dbReference type="InterPro" id="IPR045087">
    <property type="entry name" value="Cu-oxidase_fam"/>
</dbReference>
<evidence type="ECO:0000256" key="5">
    <source>
        <dbReference type="SAM" id="MobiDB-lite"/>
    </source>
</evidence>
<evidence type="ECO:0000256" key="2">
    <source>
        <dbReference type="ARBA" id="ARBA00022723"/>
    </source>
</evidence>
<accession>A0A074YNG0</accession>
<keyword evidence="2" id="KW-0479">Metal-binding</keyword>
<name>A0A074YNG0_AURSE</name>
<dbReference type="EMBL" id="KL584753">
    <property type="protein sequence ID" value="KEQ97614.1"/>
    <property type="molecule type" value="Genomic_DNA"/>
</dbReference>
<dbReference type="GO" id="GO:0016491">
    <property type="term" value="F:oxidoreductase activity"/>
    <property type="evidence" value="ECO:0007669"/>
    <property type="project" value="UniProtKB-KW"/>
</dbReference>
<dbReference type="RefSeq" id="XP_013346435.1">
    <property type="nucleotide sequence ID" value="XM_013490981.1"/>
</dbReference>
<dbReference type="PANTHER" id="PTHR11709">
    <property type="entry name" value="MULTI-COPPER OXIDASE"/>
    <property type="match status" value="1"/>
</dbReference>
<dbReference type="HOGENOM" id="CLU_006504_7_1_1"/>
<dbReference type="PANTHER" id="PTHR11709:SF414">
    <property type="entry name" value="ADR239WP"/>
    <property type="match status" value="1"/>
</dbReference>
<dbReference type="Gene3D" id="2.60.40.420">
    <property type="entry name" value="Cupredoxins - blue copper proteins"/>
    <property type="match status" value="3"/>
</dbReference>
<keyword evidence="4" id="KW-0186">Copper</keyword>
<dbReference type="InterPro" id="IPR011706">
    <property type="entry name" value="Cu-oxidase_C"/>
</dbReference>
<dbReference type="GO" id="GO:0005507">
    <property type="term" value="F:copper ion binding"/>
    <property type="evidence" value="ECO:0007669"/>
    <property type="project" value="InterPro"/>
</dbReference>
<dbReference type="InterPro" id="IPR008972">
    <property type="entry name" value="Cupredoxin"/>
</dbReference>
<evidence type="ECO:0000259" key="6">
    <source>
        <dbReference type="Pfam" id="PF00394"/>
    </source>
</evidence>
<evidence type="ECO:0000313" key="10">
    <source>
        <dbReference type="Proteomes" id="UP000030641"/>
    </source>
</evidence>
<protein>
    <submittedName>
        <fullName evidence="9">Multicopper oxidase</fullName>
    </submittedName>
</protein>
<dbReference type="InterPro" id="IPR002355">
    <property type="entry name" value="Cu_oxidase_Cu_BS"/>
</dbReference>
<keyword evidence="3" id="KW-0560">Oxidoreductase</keyword>
<dbReference type="PROSITE" id="PS00079">
    <property type="entry name" value="MULTICOPPER_OXIDASE1"/>
    <property type="match status" value="1"/>
</dbReference>
<feature type="compositionally biased region" description="Polar residues" evidence="5">
    <location>
        <begin position="27"/>
        <end position="44"/>
    </location>
</feature>
<feature type="region of interest" description="Disordered" evidence="5">
    <location>
        <begin position="18"/>
        <end position="51"/>
    </location>
</feature>
<dbReference type="Pfam" id="PF07731">
    <property type="entry name" value="Cu-oxidase_2"/>
    <property type="match status" value="1"/>
</dbReference>
<comment type="similarity">
    <text evidence="1">Belongs to the multicopper oxidase family.</text>
</comment>